<sequence>MTVNAANWPNAKEYFAKLATGLADEPGRTAFLYTQSQIRESDDAQKLYIGRAGSGGIEFVFCRGEKGVWAYYPIDDELRMLAEDVSDFIEGWRTDTIKV</sequence>
<dbReference type="RefSeq" id="WP_132860609.1">
    <property type="nucleotide sequence ID" value="NZ_SMGR01000002.1"/>
</dbReference>
<gene>
    <name evidence="1" type="ORF">BXY66_2589</name>
</gene>
<protein>
    <recommendedName>
        <fullName evidence="3">SMI1/KNR4 family protein SUKH-1</fullName>
    </recommendedName>
</protein>
<comment type="caution">
    <text evidence="1">The sequence shown here is derived from an EMBL/GenBank/DDBJ whole genome shotgun (WGS) entry which is preliminary data.</text>
</comment>
<reference evidence="1 2" key="1">
    <citation type="submission" date="2019-03" db="EMBL/GenBank/DDBJ databases">
        <title>Genomic Encyclopedia of Archaeal and Bacterial Type Strains, Phase II (KMG-II): from individual species to whole genera.</title>
        <authorList>
            <person name="Goeker M."/>
        </authorList>
    </citation>
    <scope>NUCLEOTIDE SEQUENCE [LARGE SCALE GENOMIC DNA]</scope>
    <source>
        <strain evidence="1 2">DSM 26433</strain>
    </source>
</reference>
<organism evidence="1 2">
    <name type="scientific">Shimia isoporae</name>
    <dbReference type="NCBI Taxonomy" id="647720"/>
    <lineage>
        <taxon>Bacteria</taxon>
        <taxon>Pseudomonadati</taxon>
        <taxon>Pseudomonadota</taxon>
        <taxon>Alphaproteobacteria</taxon>
        <taxon>Rhodobacterales</taxon>
        <taxon>Roseobacteraceae</taxon>
    </lineage>
</organism>
<dbReference type="AlphaFoldDB" id="A0A4R1N3I2"/>
<evidence type="ECO:0008006" key="3">
    <source>
        <dbReference type="Google" id="ProtNLM"/>
    </source>
</evidence>
<proteinExistence type="predicted"/>
<name>A0A4R1N3I2_9RHOB</name>
<dbReference type="EMBL" id="SMGR01000002">
    <property type="protein sequence ID" value="TCL01277.1"/>
    <property type="molecule type" value="Genomic_DNA"/>
</dbReference>
<accession>A0A4R1N3I2</accession>
<evidence type="ECO:0000313" key="1">
    <source>
        <dbReference type="EMBL" id="TCL01277.1"/>
    </source>
</evidence>
<dbReference type="OrthoDB" id="7064897at2"/>
<dbReference type="Proteomes" id="UP000295673">
    <property type="component" value="Unassembled WGS sequence"/>
</dbReference>
<evidence type="ECO:0000313" key="2">
    <source>
        <dbReference type="Proteomes" id="UP000295673"/>
    </source>
</evidence>
<keyword evidence="2" id="KW-1185">Reference proteome</keyword>